<sequence length="158" mass="17644">MTAIAEMLYRYSLRGDYARAASLAAFAAENLRNTQPEETPSASSESSATESSTSTTIDDQTERRLLNRLRALQPPELSAEVGSLTRSIRIRPLPVDIDLIAALDEYRGDQTLEDAAGQAISEWITKRRTEEYLKHSDETDGPLTEAELEEGRRAWREA</sequence>
<evidence type="ECO:0000313" key="3">
    <source>
        <dbReference type="Proteomes" id="UP001597083"/>
    </source>
</evidence>
<feature type="compositionally biased region" description="Low complexity" evidence="1">
    <location>
        <begin position="36"/>
        <end position="56"/>
    </location>
</feature>
<feature type="region of interest" description="Disordered" evidence="1">
    <location>
        <begin position="133"/>
        <end position="158"/>
    </location>
</feature>
<feature type="compositionally biased region" description="Basic and acidic residues" evidence="1">
    <location>
        <begin position="149"/>
        <end position="158"/>
    </location>
</feature>
<dbReference type="EMBL" id="JBHTIR010000084">
    <property type="protein sequence ID" value="MFD0850724.1"/>
    <property type="molecule type" value="Genomic_DNA"/>
</dbReference>
<proteinExistence type="predicted"/>
<accession>A0ABW3C8D5</accession>
<feature type="region of interest" description="Disordered" evidence="1">
    <location>
        <begin position="32"/>
        <end position="62"/>
    </location>
</feature>
<evidence type="ECO:0008006" key="4">
    <source>
        <dbReference type="Google" id="ProtNLM"/>
    </source>
</evidence>
<reference evidence="3" key="1">
    <citation type="journal article" date="2019" name="Int. J. Syst. Evol. Microbiol.">
        <title>The Global Catalogue of Microorganisms (GCM) 10K type strain sequencing project: providing services to taxonomists for standard genome sequencing and annotation.</title>
        <authorList>
            <consortium name="The Broad Institute Genomics Platform"/>
            <consortium name="The Broad Institute Genome Sequencing Center for Infectious Disease"/>
            <person name="Wu L."/>
            <person name="Ma J."/>
        </authorList>
    </citation>
    <scope>NUCLEOTIDE SEQUENCE [LARGE SCALE GENOMIC DNA]</scope>
    <source>
        <strain evidence="3">JCM 31696</strain>
    </source>
</reference>
<gene>
    <name evidence="2" type="ORF">ACFQ07_00560</name>
</gene>
<protein>
    <recommendedName>
        <fullName evidence="4">CopG family transcriptional regulator</fullName>
    </recommendedName>
</protein>
<name>A0ABW3C8D5_9ACTN</name>
<evidence type="ECO:0000313" key="2">
    <source>
        <dbReference type="EMBL" id="MFD0850724.1"/>
    </source>
</evidence>
<dbReference type="Proteomes" id="UP001597083">
    <property type="component" value="Unassembled WGS sequence"/>
</dbReference>
<keyword evidence="3" id="KW-1185">Reference proteome</keyword>
<organism evidence="2 3">
    <name type="scientific">Actinomadura adrarensis</name>
    <dbReference type="NCBI Taxonomy" id="1819600"/>
    <lineage>
        <taxon>Bacteria</taxon>
        <taxon>Bacillati</taxon>
        <taxon>Actinomycetota</taxon>
        <taxon>Actinomycetes</taxon>
        <taxon>Streptosporangiales</taxon>
        <taxon>Thermomonosporaceae</taxon>
        <taxon>Actinomadura</taxon>
    </lineage>
</organism>
<evidence type="ECO:0000256" key="1">
    <source>
        <dbReference type="SAM" id="MobiDB-lite"/>
    </source>
</evidence>
<comment type="caution">
    <text evidence="2">The sequence shown here is derived from an EMBL/GenBank/DDBJ whole genome shotgun (WGS) entry which is preliminary data.</text>
</comment>